<dbReference type="KEGG" id="vos:KNV97_13425"/>
<dbReference type="GO" id="GO:0008233">
    <property type="term" value="F:peptidase activity"/>
    <property type="evidence" value="ECO:0007669"/>
    <property type="project" value="UniProtKB-KW"/>
</dbReference>
<evidence type="ECO:0000313" key="3">
    <source>
        <dbReference type="Proteomes" id="UP000694232"/>
    </source>
</evidence>
<organism evidence="2 3">
    <name type="scientific">Vibrio ostreae</name>
    <dbReference type="NCBI Taxonomy" id="2841925"/>
    <lineage>
        <taxon>Bacteria</taxon>
        <taxon>Pseudomonadati</taxon>
        <taxon>Pseudomonadota</taxon>
        <taxon>Gammaproteobacteria</taxon>
        <taxon>Vibrionales</taxon>
        <taxon>Vibrionaceae</taxon>
        <taxon>Vibrio</taxon>
    </lineage>
</organism>
<comment type="similarity">
    <text evidence="1">Belongs to the SOS response-associated peptidase family.</text>
</comment>
<dbReference type="GO" id="GO:0003697">
    <property type="term" value="F:single-stranded DNA binding"/>
    <property type="evidence" value="ECO:0007669"/>
    <property type="project" value="InterPro"/>
</dbReference>
<evidence type="ECO:0000313" key="2">
    <source>
        <dbReference type="EMBL" id="QXO19185.1"/>
    </source>
</evidence>
<dbReference type="Pfam" id="PF02586">
    <property type="entry name" value="SRAP"/>
    <property type="match status" value="1"/>
</dbReference>
<gene>
    <name evidence="2" type="ORF">KNV97_13425</name>
</gene>
<evidence type="ECO:0000256" key="1">
    <source>
        <dbReference type="RuleBase" id="RU364100"/>
    </source>
</evidence>
<sequence length="187" mass="21148">MCGRLNVIDDPLNRLVSEMFGIRFTARTNHDLRPTQTVATVAVSHGEVGQLDLIWGTQPYWAKSLIMNAQAETVAVKATFAAAFEQHRVVVPCSGWYEWREEQGKKHKFHFASRHDDVLYMAGIVLENGQRLVTLTTSANPECRDYHARMPLLIQPQAAMTWIAGHPEQFFALLTEVYAQPLAIRAE</sequence>
<proteinExistence type="inferred from homology"/>
<dbReference type="EC" id="3.4.-.-" evidence="1"/>
<dbReference type="RefSeq" id="WP_218563335.1">
    <property type="nucleotide sequence ID" value="NZ_CP076643.1"/>
</dbReference>
<keyword evidence="1" id="KW-0378">Hydrolase</keyword>
<dbReference type="InterPro" id="IPR003738">
    <property type="entry name" value="SRAP"/>
</dbReference>
<dbReference type="EMBL" id="CP076643">
    <property type="protein sequence ID" value="QXO19185.1"/>
    <property type="molecule type" value="Genomic_DNA"/>
</dbReference>
<accession>A0A975YQ44</accession>
<dbReference type="PANTHER" id="PTHR13604:SF0">
    <property type="entry name" value="ABASIC SITE PROCESSING PROTEIN HMCES"/>
    <property type="match status" value="1"/>
</dbReference>
<dbReference type="Proteomes" id="UP000694232">
    <property type="component" value="Chromosome 1"/>
</dbReference>
<keyword evidence="1" id="KW-0645">Protease</keyword>
<dbReference type="GO" id="GO:0006508">
    <property type="term" value="P:proteolysis"/>
    <property type="evidence" value="ECO:0007669"/>
    <property type="project" value="UniProtKB-KW"/>
</dbReference>
<reference evidence="2" key="1">
    <citation type="submission" date="2021-06" db="EMBL/GenBank/DDBJ databases">
        <title>Vibrio nov. sp., novel gut bacterium isolated from Yellow Sea oyster.</title>
        <authorList>
            <person name="Muhammad N."/>
            <person name="Nguyen T.H."/>
            <person name="Lee Y.-J."/>
            <person name="Ko J."/>
            <person name="Kim S.-G."/>
        </authorList>
    </citation>
    <scope>NUCLEOTIDE SEQUENCE</scope>
    <source>
        <strain evidence="2">OG9-811</strain>
    </source>
</reference>
<dbReference type="GO" id="GO:0106300">
    <property type="term" value="P:protein-DNA covalent cross-linking repair"/>
    <property type="evidence" value="ECO:0007669"/>
    <property type="project" value="InterPro"/>
</dbReference>
<dbReference type="AlphaFoldDB" id="A0A975YQ44"/>
<protein>
    <recommendedName>
        <fullName evidence="1">Abasic site processing protein</fullName>
        <ecNumber evidence="1">3.4.-.-</ecNumber>
    </recommendedName>
</protein>
<name>A0A975YQ44_9VIBR</name>
<keyword evidence="3" id="KW-1185">Reference proteome</keyword>
<dbReference type="PANTHER" id="PTHR13604">
    <property type="entry name" value="DC12-RELATED"/>
    <property type="match status" value="1"/>
</dbReference>